<evidence type="ECO:0000256" key="1">
    <source>
        <dbReference type="SAM" id="Phobius"/>
    </source>
</evidence>
<keyword evidence="1" id="KW-1133">Transmembrane helix</keyword>
<comment type="caution">
    <text evidence="2">The sequence shown here is derived from an EMBL/GenBank/DDBJ whole genome shotgun (WGS) entry which is preliminary data.</text>
</comment>
<evidence type="ECO:0000313" key="3">
    <source>
        <dbReference type="Proteomes" id="UP000094008"/>
    </source>
</evidence>
<dbReference type="AlphaFoldDB" id="A0A1A0VEH8"/>
<name>A0A1A0VEH8_MYCPR</name>
<feature type="transmembrane region" description="Helical" evidence="1">
    <location>
        <begin position="72"/>
        <end position="95"/>
    </location>
</feature>
<dbReference type="InterPro" id="IPR021215">
    <property type="entry name" value="DUF2752"/>
</dbReference>
<gene>
    <name evidence="2" type="ORF">A5779_10060</name>
</gene>
<protein>
    <recommendedName>
        <fullName evidence="4">DUF2752 domain-containing protein</fullName>
    </recommendedName>
</protein>
<feature type="transmembrane region" description="Helical" evidence="1">
    <location>
        <begin position="102"/>
        <end position="122"/>
    </location>
</feature>
<sequence>MEPSGLTSTTAGRYSLLAAGLLGAGALTYTGVADPHRPGFLFPGCPFKALTGLNCPACGGLRMTHDLLHGDVAAAIVDNVFALVGLPALMVWMLVRWRLGKAMFPMPAVATIVVALVLWTVVRNLPVFPLVPTLSAQ</sequence>
<evidence type="ECO:0008006" key="4">
    <source>
        <dbReference type="Google" id="ProtNLM"/>
    </source>
</evidence>
<reference evidence="3" key="1">
    <citation type="submission" date="2016-06" db="EMBL/GenBank/DDBJ databases">
        <authorList>
            <person name="Sutton G."/>
            <person name="Brinkac L."/>
            <person name="Sanka R."/>
            <person name="Adams M."/>
            <person name="Lau E."/>
            <person name="Mehaffy C."/>
            <person name="Tameris M."/>
            <person name="Hatherill M."/>
            <person name="Hanekom W."/>
            <person name="Mahomed H."/>
            <person name="Mcshane H."/>
        </authorList>
    </citation>
    <scope>NUCLEOTIDE SEQUENCE [LARGE SCALE GENOMIC DNA]</scope>
    <source>
        <strain evidence="3">852002-10433_SCH5171157</strain>
    </source>
</reference>
<proteinExistence type="predicted"/>
<feature type="transmembrane region" description="Helical" evidence="1">
    <location>
        <begin position="12"/>
        <end position="32"/>
    </location>
</feature>
<keyword evidence="1" id="KW-0472">Membrane</keyword>
<keyword evidence="1" id="KW-0812">Transmembrane</keyword>
<accession>A0A1A0VEH8</accession>
<dbReference type="RefSeq" id="WP_064887227.1">
    <property type="nucleotide sequence ID" value="NZ_LZSY01000180.1"/>
</dbReference>
<dbReference type="Proteomes" id="UP000094008">
    <property type="component" value="Unassembled WGS sequence"/>
</dbReference>
<organism evidence="2 3">
    <name type="scientific">Mycolicibacterium peregrinum</name>
    <name type="common">Mycobacterium peregrinum</name>
    <dbReference type="NCBI Taxonomy" id="43304"/>
    <lineage>
        <taxon>Bacteria</taxon>
        <taxon>Bacillati</taxon>
        <taxon>Actinomycetota</taxon>
        <taxon>Actinomycetes</taxon>
        <taxon>Mycobacteriales</taxon>
        <taxon>Mycobacteriaceae</taxon>
        <taxon>Mycolicibacterium</taxon>
    </lineage>
</organism>
<dbReference type="EMBL" id="LZSY01000180">
    <property type="protein sequence ID" value="OBB81619.1"/>
    <property type="molecule type" value="Genomic_DNA"/>
</dbReference>
<dbReference type="OrthoDB" id="5966662at2"/>
<dbReference type="Pfam" id="PF10825">
    <property type="entry name" value="DUF2752"/>
    <property type="match status" value="1"/>
</dbReference>
<evidence type="ECO:0000313" key="2">
    <source>
        <dbReference type="EMBL" id="OBB81619.1"/>
    </source>
</evidence>